<dbReference type="AlphaFoldDB" id="A0A0S4U6U0"/>
<dbReference type="EMBL" id="LN899821">
    <property type="protein sequence ID" value="CUV17938.1"/>
    <property type="molecule type" value="Genomic_DNA"/>
</dbReference>
<name>A0A0S4U6U0_RALSL</name>
<sequence>MLLTEFGCEEQQSVRRQLVRPYQPWRYVAITAESPCFLIERDRHHHDAASLLSAYLVPSAEELLQVVDYLGHDDCRVYKVGLSGGAGTHSRLDPINALHSYTADGVQWFSYEVQDGVIYPCLPGQPKADTRADWAIEWKASVRLAGGPTGNDC</sequence>
<organism evidence="1">
    <name type="scientific">Ralstonia solanacearum</name>
    <name type="common">Pseudomonas solanacearum</name>
    <dbReference type="NCBI Taxonomy" id="305"/>
    <lineage>
        <taxon>Bacteria</taxon>
        <taxon>Pseudomonadati</taxon>
        <taxon>Pseudomonadota</taxon>
        <taxon>Betaproteobacteria</taxon>
        <taxon>Burkholderiales</taxon>
        <taxon>Burkholderiaceae</taxon>
        <taxon>Ralstonia</taxon>
        <taxon>Ralstonia solanacearum species complex</taxon>
    </lineage>
</organism>
<reference evidence="1" key="1">
    <citation type="submission" date="2015-10" db="EMBL/GenBank/DDBJ databases">
        <authorList>
            <person name="Gilbert D.G."/>
        </authorList>
    </citation>
    <scope>NUCLEOTIDE SEQUENCE</scope>
    <source>
        <strain evidence="1">Phyl III-seqv23</strain>
    </source>
</reference>
<protein>
    <submittedName>
        <fullName evidence="1">Hypothethical protein</fullName>
    </submittedName>
</protein>
<proteinExistence type="predicted"/>
<accession>A0A0S4U6U0</accession>
<evidence type="ECO:0000313" key="1">
    <source>
        <dbReference type="EMBL" id="CUV17938.1"/>
    </source>
</evidence>
<gene>
    <name evidence="1" type="ORF">PSS4_v1_400037</name>
</gene>